<protein>
    <submittedName>
        <fullName evidence="1">Uncharacterized protein</fullName>
    </submittedName>
</protein>
<proteinExistence type="predicted"/>
<dbReference type="KEGG" id="cyc:PCC7424_4153"/>
<sequence>MGWWQTGQNDDIIGDSPADTLAETFQMIVSNYQQQHKPKPTLEEVLDAIASILREQAVNLVEDGENLSFKRLLVELESNSVQISGGEKDSPDEQLIQALSNAFLTIAEQYEDAVNRKPRVTELLACVRFILGYQPEEYLLIDEGNAVKKISLN</sequence>
<dbReference type="RefSeq" id="WP_015956109.1">
    <property type="nucleotide sequence ID" value="NC_011729.1"/>
</dbReference>
<keyword evidence="2" id="KW-1185">Reference proteome</keyword>
<dbReference type="Proteomes" id="UP000002384">
    <property type="component" value="Chromosome"/>
</dbReference>
<dbReference type="STRING" id="65393.PCC7424_4153"/>
<gene>
    <name evidence="1" type="ordered locus">PCC7424_4153</name>
</gene>
<dbReference type="EMBL" id="CP001291">
    <property type="protein sequence ID" value="ACK72524.1"/>
    <property type="molecule type" value="Genomic_DNA"/>
</dbReference>
<organism evidence="1 2">
    <name type="scientific">Gloeothece citriformis (strain PCC 7424)</name>
    <name type="common">Cyanothece sp. (strain PCC 7424)</name>
    <dbReference type="NCBI Taxonomy" id="65393"/>
    <lineage>
        <taxon>Bacteria</taxon>
        <taxon>Bacillati</taxon>
        <taxon>Cyanobacteriota</taxon>
        <taxon>Cyanophyceae</taxon>
        <taxon>Oscillatoriophycideae</taxon>
        <taxon>Chroococcales</taxon>
        <taxon>Aphanothecaceae</taxon>
        <taxon>Gloeothece</taxon>
        <taxon>Gloeothece citriformis</taxon>
    </lineage>
</organism>
<dbReference type="OrthoDB" id="9989715at2"/>
<reference evidence="2" key="1">
    <citation type="journal article" date="2011" name="MBio">
        <title>Novel metabolic attributes of the genus Cyanothece, comprising a group of unicellular nitrogen-fixing Cyanobacteria.</title>
        <authorList>
            <person name="Bandyopadhyay A."/>
            <person name="Elvitigala T."/>
            <person name="Welsh E."/>
            <person name="Stockel J."/>
            <person name="Liberton M."/>
            <person name="Min H."/>
            <person name="Sherman L.A."/>
            <person name="Pakrasi H.B."/>
        </authorList>
    </citation>
    <scope>NUCLEOTIDE SEQUENCE [LARGE SCALE GENOMIC DNA]</scope>
    <source>
        <strain evidence="2">PCC 7424</strain>
    </source>
</reference>
<name>B7KLF2_GLOC7</name>
<accession>B7KLF2</accession>
<evidence type="ECO:0000313" key="2">
    <source>
        <dbReference type="Proteomes" id="UP000002384"/>
    </source>
</evidence>
<dbReference type="AlphaFoldDB" id="B7KLF2"/>
<dbReference type="HOGENOM" id="CLU_1710239_0_0_3"/>
<evidence type="ECO:0000313" key="1">
    <source>
        <dbReference type="EMBL" id="ACK72524.1"/>
    </source>
</evidence>